<evidence type="ECO:0000256" key="6">
    <source>
        <dbReference type="SAM" id="Phobius"/>
    </source>
</evidence>
<keyword evidence="4 6" id="KW-1133">Transmembrane helix</keyword>
<protein>
    <submittedName>
        <fullName evidence="7">Lysoplasmalogenase</fullName>
    </submittedName>
</protein>
<dbReference type="EMBL" id="CP047475">
    <property type="protein sequence ID" value="QIA62182.1"/>
    <property type="molecule type" value="Genomic_DNA"/>
</dbReference>
<evidence type="ECO:0000256" key="1">
    <source>
        <dbReference type="ARBA" id="ARBA00004141"/>
    </source>
</evidence>
<feature type="transmembrane region" description="Helical" evidence="6">
    <location>
        <begin position="100"/>
        <end position="120"/>
    </location>
</feature>
<dbReference type="Proteomes" id="UP000464262">
    <property type="component" value="Chromosome 1"/>
</dbReference>
<dbReference type="InterPro" id="IPR012506">
    <property type="entry name" value="TMEM86B-like"/>
</dbReference>
<organism evidence="7 8">
    <name type="scientific">Vibrio astriarenae</name>
    <dbReference type="NCBI Taxonomy" id="1481923"/>
    <lineage>
        <taxon>Bacteria</taxon>
        <taxon>Pseudomonadati</taxon>
        <taxon>Pseudomonadota</taxon>
        <taxon>Gammaproteobacteria</taxon>
        <taxon>Vibrionales</taxon>
        <taxon>Vibrionaceae</taxon>
        <taxon>Vibrio</taxon>
    </lineage>
</organism>
<keyword evidence="3 6" id="KW-0812">Transmembrane</keyword>
<feature type="transmembrane region" description="Helical" evidence="6">
    <location>
        <begin position="154"/>
        <end position="175"/>
    </location>
</feature>
<dbReference type="GO" id="GO:0016020">
    <property type="term" value="C:membrane"/>
    <property type="evidence" value="ECO:0007669"/>
    <property type="project" value="UniProtKB-SubCell"/>
</dbReference>
<dbReference type="Pfam" id="PF07947">
    <property type="entry name" value="YhhN"/>
    <property type="match status" value="1"/>
</dbReference>
<dbReference type="AlphaFoldDB" id="A0A7Z2T0U2"/>
<evidence type="ECO:0000256" key="3">
    <source>
        <dbReference type="ARBA" id="ARBA00022692"/>
    </source>
</evidence>
<comment type="subcellular location">
    <subcellularLocation>
        <location evidence="1">Membrane</location>
        <topology evidence="1">Multi-pass membrane protein</topology>
    </subcellularLocation>
</comment>
<keyword evidence="8" id="KW-1185">Reference proteome</keyword>
<evidence type="ECO:0000313" key="7">
    <source>
        <dbReference type="EMBL" id="QIA62182.1"/>
    </source>
</evidence>
<dbReference type="KEGG" id="vas:GT360_00855"/>
<feature type="transmembrane region" description="Helical" evidence="6">
    <location>
        <begin position="187"/>
        <end position="205"/>
    </location>
</feature>
<sequence length="206" mass="22532">MWFWFTVALSGLLGSEAALGRNSTKAILFKLLSFACLLLGVFKAELSFSLLLAISTGLVSSAGADILFFVKQRRRLSYLAFISSQLCFSWAFWQQLEGPVFLWLPALLFAVAIVLFLLLLPRIDSTLVPTAITGFIAVELACAAGEVWLSSPNLSNLLGFLGCLLMPISVILVSLRVDQAVLWQDRRLSSFLFLLANALIVASVLI</sequence>
<feature type="transmembrane region" description="Helical" evidence="6">
    <location>
        <begin position="76"/>
        <end position="94"/>
    </location>
</feature>
<evidence type="ECO:0000256" key="4">
    <source>
        <dbReference type="ARBA" id="ARBA00022989"/>
    </source>
</evidence>
<feature type="transmembrane region" description="Helical" evidence="6">
    <location>
        <begin position="127"/>
        <end position="148"/>
    </location>
</feature>
<evidence type="ECO:0000313" key="8">
    <source>
        <dbReference type="Proteomes" id="UP000464262"/>
    </source>
</evidence>
<dbReference type="RefSeq" id="WP_164647091.1">
    <property type="nucleotide sequence ID" value="NZ_CP047475.1"/>
</dbReference>
<reference evidence="7 8" key="1">
    <citation type="submission" date="2020-01" db="EMBL/GenBank/DDBJ databases">
        <title>Whole genome and functional gene identification of agarase of Vibrio HN897.</title>
        <authorList>
            <person name="Liu Y."/>
            <person name="Zhao Z."/>
        </authorList>
    </citation>
    <scope>NUCLEOTIDE SEQUENCE [LARGE SCALE GENOMIC DNA]</scope>
    <source>
        <strain evidence="7 8">HN897</strain>
    </source>
</reference>
<evidence type="ECO:0000256" key="5">
    <source>
        <dbReference type="ARBA" id="ARBA00023136"/>
    </source>
</evidence>
<keyword evidence="5 6" id="KW-0472">Membrane</keyword>
<proteinExistence type="inferred from homology"/>
<accession>A0A7Z2T0U2</accession>
<gene>
    <name evidence="7" type="ORF">GT360_00855</name>
</gene>
<comment type="similarity">
    <text evidence="2">Belongs to the TMEM86 family.</text>
</comment>
<evidence type="ECO:0000256" key="2">
    <source>
        <dbReference type="ARBA" id="ARBA00007375"/>
    </source>
</evidence>
<name>A0A7Z2T0U2_9VIBR</name>